<keyword evidence="2" id="KW-0812">Transmembrane</keyword>
<protein>
    <submittedName>
        <fullName evidence="3">Uncharacterized protein</fullName>
    </submittedName>
</protein>
<evidence type="ECO:0000256" key="1">
    <source>
        <dbReference type="SAM" id="Coils"/>
    </source>
</evidence>
<feature type="coiled-coil region" evidence="1">
    <location>
        <begin position="158"/>
        <end position="192"/>
    </location>
</feature>
<name>A0A2J6T2A7_9HELO</name>
<dbReference type="OrthoDB" id="3538809at2759"/>
<evidence type="ECO:0000256" key="2">
    <source>
        <dbReference type="SAM" id="Phobius"/>
    </source>
</evidence>
<dbReference type="Proteomes" id="UP000235371">
    <property type="component" value="Unassembled WGS sequence"/>
</dbReference>
<dbReference type="AlphaFoldDB" id="A0A2J6T2A7"/>
<evidence type="ECO:0000313" key="3">
    <source>
        <dbReference type="EMBL" id="PMD57157.1"/>
    </source>
</evidence>
<gene>
    <name evidence="3" type="ORF">K444DRAFT_615635</name>
</gene>
<dbReference type="InParanoid" id="A0A2J6T2A7"/>
<reference evidence="3 4" key="1">
    <citation type="submission" date="2016-04" db="EMBL/GenBank/DDBJ databases">
        <title>A degradative enzymes factory behind the ericoid mycorrhizal symbiosis.</title>
        <authorList>
            <consortium name="DOE Joint Genome Institute"/>
            <person name="Martino E."/>
            <person name="Morin E."/>
            <person name="Grelet G."/>
            <person name="Kuo A."/>
            <person name="Kohler A."/>
            <person name="Daghino S."/>
            <person name="Barry K."/>
            <person name="Choi C."/>
            <person name="Cichocki N."/>
            <person name="Clum A."/>
            <person name="Copeland A."/>
            <person name="Hainaut M."/>
            <person name="Haridas S."/>
            <person name="Labutti K."/>
            <person name="Lindquist E."/>
            <person name="Lipzen A."/>
            <person name="Khouja H.-R."/>
            <person name="Murat C."/>
            <person name="Ohm R."/>
            <person name="Olson A."/>
            <person name="Spatafora J."/>
            <person name="Veneault-Fourrey C."/>
            <person name="Henrissat B."/>
            <person name="Grigoriev I."/>
            <person name="Martin F."/>
            <person name="Perotto S."/>
        </authorList>
    </citation>
    <scope>NUCLEOTIDE SEQUENCE [LARGE SCALE GENOMIC DNA]</scope>
    <source>
        <strain evidence="3 4">E</strain>
    </source>
</reference>
<sequence>MPVITAGHAVTEAPPPDPRHDMLWMSIGILLGYFAISVIIKGLDSLRGNRTAKLGQYVKEIDSQKNAIAIRERRISSLEVEVQTKDVTIQTRDNTILSERRARADAELEVERLTPFEREANDLRPVVGTLRNETGTSQEEITRLQPFETEANNLRPQVGRLRDEIRDKNREIANLKADITKLQGDLEGANQRFEVVNQRAAEGKDVERNLKGFIREREVALERIKAQHEEQLDTLREKHEDEKESLQQQREQEIEAVRRNANSELDAIIITKNRELEMLRRARDGS</sequence>
<keyword evidence="2" id="KW-1133">Transmembrane helix</keyword>
<dbReference type="GeneID" id="36588849"/>
<accession>A0A2J6T2A7</accession>
<feature type="coiled-coil region" evidence="1">
    <location>
        <begin position="218"/>
        <end position="256"/>
    </location>
</feature>
<keyword evidence="1" id="KW-0175">Coiled coil</keyword>
<keyword evidence="4" id="KW-1185">Reference proteome</keyword>
<keyword evidence="2" id="KW-0472">Membrane</keyword>
<dbReference type="RefSeq" id="XP_024734061.1">
    <property type="nucleotide sequence ID" value="XM_024880772.1"/>
</dbReference>
<proteinExistence type="predicted"/>
<feature type="transmembrane region" description="Helical" evidence="2">
    <location>
        <begin position="22"/>
        <end position="43"/>
    </location>
</feature>
<organism evidence="3 4">
    <name type="scientific">Hyaloscypha bicolor E</name>
    <dbReference type="NCBI Taxonomy" id="1095630"/>
    <lineage>
        <taxon>Eukaryota</taxon>
        <taxon>Fungi</taxon>
        <taxon>Dikarya</taxon>
        <taxon>Ascomycota</taxon>
        <taxon>Pezizomycotina</taxon>
        <taxon>Leotiomycetes</taxon>
        <taxon>Helotiales</taxon>
        <taxon>Hyaloscyphaceae</taxon>
        <taxon>Hyaloscypha</taxon>
        <taxon>Hyaloscypha bicolor</taxon>
    </lineage>
</organism>
<evidence type="ECO:0000313" key="4">
    <source>
        <dbReference type="Proteomes" id="UP000235371"/>
    </source>
</evidence>
<dbReference type="EMBL" id="KZ613847">
    <property type="protein sequence ID" value="PMD57157.1"/>
    <property type="molecule type" value="Genomic_DNA"/>
</dbReference>